<name>A0A0A5GID7_9BACI</name>
<dbReference type="AlphaFoldDB" id="A0A0A5GID7"/>
<feature type="transmembrane region" description="Helical" evidence="8">
    <location>
        <begin position="7"/>
        <end position="24"/>
    </location>
</feature>
<comment type="caution">
    <text evidence="9">The sequence shown here is derived from an EMBL/GenBank/DDBJ whole genome shotgun (WGS) entry which is preliminary data.</text>
</comment>
<accession>A0A0A5GID7</accession>
<reference evidence="9 10" key="1">
    <citation type="submission" date="2013-08" db="EMBL/GenBank/DDBJ databases">
        <authorList>
            <person name="Huang J."/>
            <person name="Wang G."/>
        </authorList>
    </citation>
    <scope>NUCLEOTIDE SEQUENCE [LARGE SCALE GENOMIC DNA]</scope>
    <source>
        <strain evidence="9 10">BH030004</strain>
    </source>
</reference>
<evidence type="ECO:0000256" key="1">
    <source>
        <dbReference type="ARBA" id="ARBA00004651"/>
    </source>
</evidence>
<dbReference type="Pfam" id="PF03023">
    <property type="entry name" value="MurJ"/>
    <property type="match status" value="1"/>
</dbReference>
<feature type="transmembrane region" description="Helical" evidence="8">
    <location>
        <begin position="185"/>
        <end position="204"/>
    </location>
</feature>
<proteinExistence type="predicted"/>
<dbReference type="PANTHER" id="PTHR47019">
    <property type="entry name" value="LIPID II FLIPPASE MURJ"/>
    <property type="match status" value="1"/>
</dbReference>
<feature type="transmembrane region" description="Helical" evidence="8">
    <location>
        <begin position="376"/>
        <end position="394"/>
    </location>
</feature>
<feature type="transmembrane region" description="Helical" evidence="8">
    <location>
        <begin position="86"/>
        <end position="109"/>
    </location>
</feature>
<evidence type="ECO:0000256" key="6">
    <source>
        <dbReference type="ARBA" id="ARBA00022989"/>
    </source>
</evidence>
<dbReference type="RefSeq" id="WP_027447798.1">
    <property type="nucleotide sequence ID" value="NZ_AVPF01000004.1"/>
</dbReference>
<feature type="transmembrane region" description="Helical" evidence="8">
    <location>
        <begin position="434"/>
        <end position="455"/>
    </location>
</feature>
<evidence type="ECO:0000256" key="2">
    <source>
        <dbReference type="ARBA" id="ARBA00022475"/>
    </source>
</evidence>
<dbReference type="PANTHER" id="PTHR47019:SF1">
    <property type="entry name" value="LIPID II FLIPPASE MURJ"/>
    <property type="match status" value="1"/>
</dbReference>
<feature type="transmembrane region" description="Helical" evidence="8">
    <location>
        <begin position="400"/>
        <end position="422"/>
    </location>
</feature>
<gene>
    <name evidence="9" type="ORF">N783_13345</name>
</gene>
<feature type="transmembrane region" description="Helical" evidence="8">
    <location>
        <begin position="162"/>
        <end position="179"/>
    </location>
</feature>
<dbReference type="OrthoDB" id="9804143at2"/>
<feature type="transmembrane region" description="Helical" evidence="8">
    <location>
        <begin position="306"/>
        <end position="330"/>
    </location>
</feature>
<evidence type="ECO:0000256" key="8">
    <source>
        <dbReference type="SAM" id="Phobius"/>
    </source>
</evidence>
<keyword evidence="3 8" id="KW-0812">Transmembrane</keyword>
<protein>
    <submittedName>
        <fullName evidence="9">Membrane protein</fullName>
    </submittedName>
</protein>
<keyword evidence="6 8" id="KW-1133">Transmembrane helix</keyword>
<dbReference type="GO" id="GO:0034204">
    <property type="term" value="P:lipid translocation"/>
    <property type="evidence" value="ECO:0007669"/>
    <property type="project" value="TreeGrafter"/>
</dbReference>
<keyword evidence="2" id="KW-1003">Cell membrane</keyword>
<dbReference type="PRINTS" id="PR01806">
    <property type="entry name" value="VIRFACTRMVIN"/>
</dbReference>
<comment type="subcellular location">
    <subcellularLocation>
        <location evidence="1">Cell membrane</location>
        <topology evidence="1">Multi-pass membrane protein</topology>
    </subcellularLocation>
</comment>
<dbReference type="InterPro" id="IPR051050">
    <property type="entry name" value="Lipid_II_flippase_MurJ/MviN"/>
</dbReference>
<evidence type="ECO:0000313" key="10">
    <source>
        <dbReference type="Proteomes" id="UP000030403"/>
    </source>
</evidence>
<keyword evidence="7 8" id="KW-0472">Membrane</keyword>
<dbReference type="EMBL" id="AVPF01000004">
    <property type="protein sequence ID" value="KGX90978.1"/>
    <property type="molecule type" value="Genomic_DNA"/>
</dbReference>
<organism evidence="9 10">
    <name type="scientific">Pontibacillus marinus BH030004 = DSM 16465</name>
    <dbReference type="NCBI Taxonomy" id="1385511"/>
    <lineage>
        <taxon>Bacteria</taxon>
        <taxon>Bacillati</taxon>
        <taxon>Bacillota</taxon>
        <taxon>Bacilli</taxon>
        <taxon>Bacillales</taxon>
        <taxon>Bacillaceae</taxon>
        <taxon>Pontibacillus</taxon>
    </lineage>
</organism>
<keyword evidence="10" id="KW-1185">Reference proteome</keyword>
<feature type="transmembrane region" description="Helical" evidence="8">
    <location>
        <begin position="44"/>
        <end position="65"/>
    </location>
</feature>
<evidence type="ECO:0000256" key="5">
    <source>
        <dbReference type="ARBA" id="ARBA00022984"/>
    </source>
</evidence>
<dbReference type="Proteomes" id="UP000030403">
    <property type="component" value="Unassembled WGS sequence"/>
</dbReference>
<feature type="transmembrane region" description="Helical" evidence="8">
    <location>
        <begin position="350"/>
        <end position="369"/>
    </location>
</feature>
<dbReference type="GO" id="GO:0005886">
    <property type="term" value="C:plasma membrane"/>
    <property type="evidence" value="ECO:0007669"/>
    <property type="project" value="UniProtKB-SubCell"/>
</dbReference>
<evidence type="ECO:0000256" key="4">
    <source>
        <dbReference type="ARBA" id="ARBA00022960"/>
    </source>
</evidence>
<dbReference type="GO" id="GO:0009252">
    <property type="term" value="P:peptidoglycan biosynthetic process"/>
    <property type="evidence" value="ECO:0007669"/>
    <property type="project" value="UniProtKB-KW"/>
</dbReference>
<dbReference type="NCBIfam" id="TIGR01695">
    <property type="entry name" value="murJ_mviN"/>
    <property type="match status" value="1"/>
</dbReference>
<feature type="transmembrane region" description="Helical" evidence="8">
    <location>
        <begin position="224"/>
        <end position="244"/>
    </location>
</feature>
<evidence type="ECO:0000256" key="7">
    <source>
        <dbReference type="ARBA" id="ARBA00023136"/>
    </source>
</evidence>
<dbReference type="eggNOG" id="COG0728">
    <property type="taxonomic scope" value="Bacteria"/>
</dbReference>
<feature type="transmembrane region" description="Helical" evidence="8">
    <location>
        <begin position="467"/>
        <end position="489"/>
    </location>
</feature>
<dbReference type="GO" id="GO:0015648">
    <property type="term" value="F:lipid-linked peptidoglycan transporter activity"/>
    <property type="evidence" value="ECO:0007669"/>
    <property type="project" value="TreeGrafter"/>
</dbReference>
<dbReference type="STRING" id="1385511.GCA_000425225_00309"/>
<keyword evidence="4" id="KW-0133">Cell shape</keyword>
<evidence type="ECO:0000313" key="9">
    <source>
        <dbReference type="EMBL" id="KGX90978.1"/>
    </source>
</evidence>
<dbReference type="GO" id="GO:0008360">
    <property type="term" value="P:regulation of cell shape"/>
    <property type="evidence" value="ECO:0007669"/>
    <property type="project" value="UniProtKB-KW"/>
</dbReference>
<sequence length="508" mass="57214">MSKLKQTALWITLLAFFLKIMGFFRESMIAKEFGASDLTDGFLLSFGFVTLVLAMISNGFNSVFLPHYVKHRQQNLERAERNASGVLNFVIVFFILASAATYFLVPYLVDFIFNPESAVTERVTTEMTQIFFLFMVIIALSGVLESYLQARHSYVPTQISKIMGTIMATLFIVFFADLWGIYSVAYGFLFGTFLGVCIQFFYLFKNGFKWRFEFNLDKEFGKAFLVLLIPALLHSSVGHINLFVDKSFAAGTAGGPVTYLNNASLLMSIPPIIFQTTILAIVFTLLSEHAESKEKFSQTLFTGYQIAIMTLLPIAVGMYIVGEAAISFIYERQEFTPQDTANTVAALKMYIPFILTQGLLVTAVKGMYAKGEAKRIVKISSTTILLNIALNYVLERWLGYPGIALSTSLVNIYYSTIMTLAVYKGLGNGELRRLVTMFGRVILPTIVMAIPLVLLQQFTGIDEMYSLYELLILVPIGIVFYLAGMFVFYREGFNQIMRLVRERKNMQA</sequence>
<feature type="transmembrane region" description="Helical" evidence="8">
    <location>
        <begin position="264"/>
        <end position="286"/>
    </location>
</feature>
<feature type="transmembrane region" description="Helical" evidence="8">
    <location>
        <begin position="129"/>
        <end position="150"/>
    </location>
</feature>
<dbReference type="InterPro" id="IPR004268">
    <property type="entry name" value="MurJ"/>
</dbReference>
<keyword evidence="5" id="KW-0573">Peptidoglycan synthesis</keyword>
<evidence type="ECO:0000256" key="3">
    <source>
        <dbReference type="ARBA" id="ARBA00022692"/>
    </source>
</evidence>